<evidence type="ECO:0000259" key="1">
    <source>
        <dbReference type="PROSITE" id="PS51462"/>
    </source>
</evidence>
<evidence type="ECO:0000313" key="5">
    <source>
        <dbReference type="EMBL" id="AMN15691.1"/>
    </source>
</evidence>
<dbReference type="EMBL" id="KU738903">
    <property type="protein sequence ID" value="AMN16243.1"/>
    <property type="molecule type" value="Genomic_DNA"/>
</dbReference>
<dbReference type="EMBL" id="KU738902">
    <property type="protein sequence ID" value="AMN16105.1"/>
    <property type="molecule type" value="Genomic_DNA"/>
</dbReference>
<evidence type="ECO:0000313" key="7">
    <source>
        <dbReference type="EMBL" id="AMN15967.1"/>
    </source>
</evidence>
<dbReference type="EMBL" id="KU738901">
    <property type="protein sequence ID" value="AMN15967.1"/>
    <property type="molecule type" value="Genomic_DNA"/>
</dbReference>
<evidence type="ECO:0000313" key="2">
    <source>
        <dbReference type="EMBL" id="AIG63075.1"/>
    </source>
</evidence>
<evidence type="ECO:0000313" key="10">
    <source>
        <dbReference type="EMBL" id="AMN16381.1"/>
    </source>
</evidence>
<feature type="domain" description="Nudix hydrolase" evidence="1">
    <location>
        <begin position="1"/>
        <end position="173"/>
    </location>
</feature>
<reference evidence="3" key="2">
    <citation type="journal article" date="2016" name="Genome Announc.">
        <title>Complete Genome Sequences of Seven Helicoverpa armigera SNPV-AC53-Derived Strains.</title>
        <authorList>
            <person name="Noune C."/>
            <person name="Hauxwell C."/>
        </authorList>
    </citation>
    <scope>NUCLEOTIDE SEQUENCE</scope>
    <source>
        <strain evidence="3">AC53C3</strain>
        <strain evidence="4">AC53C5</strain>
        <strain evidence="5">AC53C6</strain>
        <strain evidence="6">AC53C9</strain>
        <strain evidence="7">AC53T2</strain>
        <strain evidence="10">AC53T5</strain>
    </source>
</reference>
<reference evidence="2" key="1">
    <citation type="journal article" date="2015" name="Genome Announc.">
        <title>Complete Genome Sequences of Helicoverpa armigera Single Nucleopolyhedrovirus Strains AC53 and H25EA1 from Australia.</title>
        <authorList>
            <person name="Noune C."/>
            <person name="Hauxwell C."/>
        </authorList>
    </citation>
    <scope>NUCLEOTIDE SEQUENCE</scope>
    <source>
        <strain evidence="2">AC53</strain>
    </source>
</reference>
<dbReference type="EMBL" id="KU738899">
    <property type="protein sequence ID" value="AMN15691.1"/>
    <property type="molecule type" value="Genomic_DNA"/>
</dbReference>
<reference evidence="2" key="3">
    <citation type="submission" date="2016-08" db="EMBL/GenBank/DDBJ databases">
        <authorList>
            <person name="Seilhamer J.J."/>
        </authorList>
    </citation>
    <scope>NUCLEOTIDE SEQUENCE</scope>
    <source>
        <strain evidence="2">AC53</strain>
        <strain evidence="8">AC53T4.1</strain>
        <strain evidence="9">AC53T4.2</strain>
    </source>
</reference>
<evidence type="ECO:0000313" key="4">
    <source>
        <dbReference type="EMBL" id="AMN15553.1"/>
    </source>
</evidence>
<dbReference type="SUPFAM" id="SSF55811">
    <property type="entry name" value="Nudix"/>
    <property type="match status" value="1"/>
</dbReference>
<dbReference type="EMBL" id="KU738897">
    <property type="protein sequence ID" value="AMN15415.1"/>
    <property type="molecule type" value="Genomic_DNA"/>
</dbReference>
<dbReference type="EMBL" id="KU738898">
    <property type="protein sequence ID" value="AMN15553.1"/>
    <property type="molecule type" value="Genomic_DNA"/>
</dbReference>
<proteinExistence type="predicted"/>
<dbReference type="InterPro" id="IPR015797">
    <property type="entry name" value="NUDIX_hydrolase-like_dom_sf"/>
</dbReference>
<dbReference type="EMBL" id="KU738900">
    <property type="protein sequence ID" value="AMN15829.1"/>
    <property type="molecule type" value="Genomic_DNA"/>
</dbReference>
<gene>
    <name evidence="2" type="ORF">HaSNPV-AC53_033</name>
</gene>
<evidence type="ECO:0000313" key="3">
    <source>
        <dbReference type="EMBL" id="AMN15415.1"/>
    </source>
</evidence>
<organism evidence="2">
    <name type="scientific">Helicoverpa SNPV AC53</name>
    <dbReference type="NCBI Taxonomy" id="1569367"/>
    <lineage>
        <taxon>Viruses</taxon>
        <taxon>Viruses incertae sedis</taxon>
        <taxon>Naldaviricetes</taxon>
        <taxon>Lefavirales</taxon>
        <taxon>Baculoviridae</taxon>
        <taxon>Alphabaculovirus</taxon>
        <taxon>Alphabaculovirus helarmigerae</taxon>
    </lineage>
</organism>
<name>A0A075TNW9_9ABAC</name>
<evidence type="ECO:0000313" key="6">
    <source>
        <dbReference type="EMBL" id="AMN15829.1"/>
    </source>
</evidence>
<dbReference type="InterPro" id="IPR000086">
    <property type="entry name" value="NUDIX_hydrolase_dom"/>
</dbReference>
<accession>A0A075TNW9</accession>
<evidence type="ECO:0000313" key="9">
    <source>
        <dbReference type="EMBL" id="AMN16243.1"/>
    </source>
</evidence>
<dbReference type="EMBL" id="KJ909666">
    <property type="protein sequence ID" value="AIG63075.1"/>
    <property type="molecule type" value="Genomic_DNA"/>
</dbReference>
<protein>
    <submittedName>
        <fullName evidence="2">ORF33</fullName>
    </submittedName>
</protein>
<dbReference type="Gene3D" id="3.90.79.10">
    <property type="entry name" value="Nucleoside Triphosphate Pyrophosphohydrolase"/>
    <property type="match status" value="1"/>
</dbReference>
<dbReference type="PROSITE" id="PS51462">
    <property type="entry name" value="NUDIX"/>
    <property type="match status" value="1"/>
</dbReference>
<sequence length="238" mass="28445">MRCSGLLIIMEPDRAVLLCARRAYNLSVANGNHFLEKISIPRGKWDSRDIFDYETAVREFIEETGTFFENAYVYRSPFLLHWQDHGVVYRYTIYVGILKGPLRTVSRKPNTYCVKLQRNNRDSNEYQFNLQVRRHNHEIPRNLYIVPIKDYFQYMRESQLVTYDSSNYLDFFDFVEQVKIDYDSGQLNKFFTLSLRNVPIRTPAIFDSEKRVQFHGADKTAVLRVQQRHGQRNMQRQY</sequence>
<evidence type="ECO:0000313" key="8">
    <source>
        <dbReference type="EMBL" id="AMN16105.1"/>
    </source>
</evidence>
<dbReference type="EMBL" id="KU738904">
    <property type="protein sequence ID" value="AMN16381.1"/>
    <property type="molecule type" value="Genomic_DNA"/>
</dbReference>